<feature type="transmembrane region" description="Helical" evidence="7">
    <location>
        <begin position="122"/>
        <end position="145"/>
    </location>
</feature>
<dbReference type="FunFam" id="1.20.1250.20:FF:000134">
    <property type="entry name" value="MFS sugar transporter protein"/>
    <property type="match status" value="1"/>
</dbReference>
<gene>
    <name evidence="9" type="ORF">PFICI_06716</name>
</gene>
<feature type="transmembrane region" description="Helical" evidence="7">
    <location>
        <begin position="441"/>
        <end position="463"/>
    </location>
</feature>
<feature type="transmembrane region" description="Helical" evidence="7">
    <location>
        <begin position="185"/>
        <end position="208"/>
    </location>
</feature>
<keyword evidence="4 7" id="KW-0812">Transmembrane</keyword>
<comment type="similarity">
    <text evidence="2">Belongs to the major facilitator superfamily. Sugar transporter (TC 2.A.1.1) family.</text>
</comment>
<proteinExistence type="inferred from homology"/>
<dbReference type="OrthoDB" id="4540492at2759"/>
<dbReference type="GO" id="GO:0016020">
    <property type="term" value="C:membrane"/>
    <property type="evidence" value="ECO:0007669"/>
    <property type="project" value="UniProtKB-SubCell"/>
</dbReference>
<dbReference type="Pfam" id="PF00083">
    <property type="entry name" value="Sugar_tr"/>
    <property type="match status" value="1"/>
</dbReference>
<evidence type="ECO:0000256" key="2">
    <source>
        <dbReference type="ARBA" id="ARBA00010992"/>
    </source>
</evidence>
<name>W3X6Q7_PESFW</name>
<dbReference type="HOGENOM" id="CLU_001265_30_13_1"/>
<keyword evidence="6 7" id="KW-0472">Membrane</keyword>
<feature type="transmembrane region" description="Helical" evidence="7">
    <location>
        <begin position="319"/>
        <end position="336"/>
    </location>
</feature>
<feature type="transmembrane region" description="Helical" evidence="7">
    <location>
        <begin position="63"/>
        <end position="86"/>
    </location>
</feature>
<dbReference type="KEGG" id="pfy:PFICI_06716"/>
<keyword evidence="5 7" id="KW-1133">Transmembrane helix</keyword>
<feature type="transmembrane region" description="Helical" evidence="7">
    <location>
        <begin position="277"/>
        <end position="299"/>
    </location>
</feature>
<dbReference type="PANTHER" id="PTHR48022:SF31">
    <property type="entry name" value="HEXOSE TRANSPORTER"/>
    <property type="match status" value="1"/>
</dbReference>
<dbReference type="Proteomes" id="UP000030651">
    <property type="component" value="Unassembled WGS sequence"/>
</dbReference>
<evidence type="ECO:0000256" key="5">
    <source>
        <dbReference type="ARBA" id="ARBA00022989"/>
    </source>
</evidence>
<protein>
    <recommendedName>
        <fullName evidence="8">Major facilitator superfamily (MFS) profile domain-containing protein</fullName>
    </recommendedName>
</protein>
<dbReference type="PROSITE" id="PS50850">
    <property type="entry name" value="MFS"/>
    <property type="match status" value="1"/>
</dbReference>
<dbReference type="SUPFAM" id="SSF103473">
    <property type="entry name" value="MFS general substrate transporter"/>
    <property type="match status" value="1"/>
</dbReference>
<dbReference type="InterPro" id="IPR003663">
    <property type="entry name" value="Sugar/inositol_transpt"/>
</dbReference>
<feature type="transmembrane region" description="Helical" evidence="7">
    <location>
        <begin position="375"/>
        <end position="400"/>
    </location>
</feature>
<evidence type="ECO:0000256" key="6">
    <source>
        <dbReference type="ARBA" id="ARBA00023136"/>
    </source>
</evidence>
<dbReference type="GO" id="GO:0005351">
    <property type="term" value="F:carbohydrate:proton symporter activity"/>
    <property type="evidence" value="ECO:0007669"/>
    <property type="project" value="TreeGrafter"/>
</dbReference>
<comment type="subcellular location">
    <subcellularLocation>
        <location evidence="1">Membrane</location>
        <topology evidence="1">Multi-pass membrane protein</topology>
    </subcellularLocation>
</comment>
<evidence type="ECO:0000313" key="10">
    <source>
        <dbReference type="Proteomes" id="UP000030651"/>
    </source>
</evidence>
<organism evidence="9 10">
    <name type="scientific">Pestalotiopsis fici (strain W106-1 / CGMCC3.15140)</name>
    <dbReference type="NCBI Taxonomy" id="1229662"/>
    <lineage>
        <taxon>Eukaryota</taxon>
        <taxon>Fungi</taxon>
        <taxon>Dikarya</taxon>
        <taxon>Ascomycota</taxon>
        <taxon>Pezizomycotina</taxon>
        <taxon>Sordariomycetes</taxon>
        <taxon>Xylariomycetidae</taxon>
        <taxon>Amphisphaeriales</taxon>
        <taxon>Sporocadaceae</taxon>
        <taxon>Pestalotiopsis</taxon>
    </lineage>
</organism>
<dbReference type="PRINTS" id="PR00171">
    <property type="entry name" value="SUGRTRNSPORT"/>
</dbReference>
<feature type="transmembrane region" description="Helical" evidence="7">
    <location>
        <begin position="343"/>
        <end position="363"/>
    </location>
</feature>
<dbReference type="InterPro" id="IPR020846">
    <property type="entry name" value="MFS_dom"/>
</dbReference>
<dbReference type="PANTHER" id="PTHR48022">
    <property type="entry name" value="PLASTIDIC GLUCOSE TRANSPORTER 4"/>
    <property type="match status" value="1"/>
</dbReference>
<feature type="transmembrane region" description="Helical" evidence="7">
    <location>
        <begin position="157"/>
        <end position="179"/>
    </location>
</feature>
<evidence type="ECO:0000256" key="7">
    <source>
        <dbReference type="SAM" id="Phobius"/>
    </source>
</evidence>
<dbReference type="RefSeq" id="XP_007833488.1">
    <property type="nucleotide sequence ID" value="XM_007835297.1"/>
</dbReference>
<evidence type="ECO:0000259" key="8">
    <source>
        <dbReference type="PROSITE" id="PS50850"/>
    </source>
</evidence>
<reference evidence="10" key="1">
    <citation type="journal article" date="2015" name="BMC Genomics">
        <title>Genomic and transcriptomic analysis of the endophytic fungus Pestalotiopsis fici reveals its lifestyle and high potential for synthesis of natural products.</title>
        <authorList>
            <person name="Wang X."/>
            <person name="Zhang X."/>
            <person name="Liu L."/>
            <person name="Xiang M."/>
            <person name="Wang W."/>
            <person name="Sun X."/>
            <person name="Che Y."/>
            <person name="Guo L."/>
            <person name="Liu G."/>
            <person name="Guo L."/>
            <person name="Wang C."/>
            <person name="Yin W.B."/>
            <person name="Stadler M."/>
            <person name="Zhang X."/>
            <person name="Liu X."/>
        </authorList>
    </citation>
    <scope>NUCLEOTIDE SEQUENCE [LARGE SCALE GENOMIC DNA]</scope>
    <source>
        <strain evidence="10">W106-1 / CGMCC3.15140</strain>
    </source>
</reference>
<dbReference type="EMBL" id="KI912112">
    <property type="protein sequence ID" value="ETS81714.1"/>
    <property type="molecule type" value="Genomic_DNA"/>
</dbReference>
<dbReference type="OMA" id="IFAVTHE"/>
<feature type="transmembrane region" description="Helical" evidence="7">
    <location>
        <begin position="98"/>
        <end position="116"/>
    </location>
</feature>
<dbReference type="AlphaFoldDB" id="W3X6Q7"/>
<dbReference type="InterPro" id="IPR036259">
    <property type="entry name" value="MFS_trans_sf"/>
</dbReference>
<keyword evidence="3" id="KW-0813">Transport</keyword>
<evidence type="ECO:0000256" key="4">
    <source>
        <dbReference type="ARBA" id="ARBA00022692"/>
    </source>
</evidence>
<dbReference type="InterPro" id="IPR050360">
    <property type="entry name" value="MFS_Sugar_Transporters"/>
</dbReference>
<keyword evidence="10" id="KW-1185">Reference proteome</keyword>
<dbReference type="InterPro" id="IPR005828">
    <property type="entry name" value="MFS_sugar_transport-like"/>
</dbReference>
<sequence length="516" mass="56531">MASSKGKIVEAFRAFPTWVPRSSKLVNALLLGTSFSTATVLGYDASMMNALNILPSYTEYFNLTSATIGLNSGIVWIGAIIGSLFCAKIPDTIGRRPALFYSAILAMIGTAIQAASQNISMFLVARFILGLGVGGTYVATPLLLAETSAMQYRTFSLGAFTDLYYVGGLLSSGITYGTAKMDSTWAWRLPSLLQIVFTFISIVTLPFVPESPRYLAYQGRREDAILALAQACSDGDTTAATVQAQYVQIVESLEFEKNLEPPSVKEMVTQKPLRKRMLIVLSCAVFSMFTGSNIFSYYLGTALDNAGITDSTLQLEINIILNAFCLVVSIGGTLIADRVGRKLLAGISTALCIVFLFIIGALTKFYGESTYQPAIYANVAMMFLAMGSYSLAWTPLSFIYPPEILNYRIRNIGLAWFGIWQNMILLIPIFAFPIAIEAIGWKIYMLNGAWDVFELLVIIFYWVETRNLSLEEVSALFDGEVHSQVTGINAIIHGEPLDIDEKNTPATVVKADDQKQ</sequence>
<evidence type="ECO:0000256" key="1">
    <source>
        <dbReference type="ARBA" id="ARBA00004141"/>
    </source>
</evidence>
<dbReference type="eggNOG" id="KOG0254">
    <property type="taxonomic scope" value="Eukaryota"/>
</dbReference>
<feature type="transmembrane region" description="Helical" evidence="7">
    <location>
        <begin position="412"/>
        <end position="435"/>
    </location>
</feature>
<dbReference type="Gene3D" id="1.20.1250.20">
    <property type="entry name" value="MFS general substrate transporter like domains"/>
    <property type="match status" value="1"/>
</dbReference>
<accession>W3X6Q7</accession>
<dbReference type="GeneID" id="19271729"/>
<feature type="transmembrane region" description="Helical" evidence="7">
    <location>
        <begin position="25"/>
        <end position="43"/>
    </location>
</feature>
<dbReference type="InParanoid" id="W3X6Q7"/>
<evidence type="ECO:0000313" key="9">
    <source>
        <dbReference type="EMBL" id="ETS81714.1"/>
    </source>
</evidence>
<evidence type="ECO:0000256" key="3">
    <source>
        <dbReference type="ARBA" id="ARBA00022448"/>
    </source>
</evidence>
<feature type="domain" description="Major facilitator superfamily (MFS) profile" evidence="8">
    <location>
        <begin position="30"/>
        <end position="466"/>
    </location>
</feature>